<dbReference type="OrthoDB" id="10252171at2759"/>
<feature type="binding site" evidence="13">
    <location>
        <position position="855"/>
    </location>
    <ligand>
        <name>ATP</name>
        <dbReference type="ChEBI" id="CHEBI:30616"/>
    </ligand>
</feature>
<evidence type="ECO:0000256" key="12">
    <source>
        <dbReference type="ARBA" id="ARBA00048679"/>
    </source>
</evidence>
<evidence type="ECO:0000256" key="1">
    <source>
        <dbReference type="ARBA" id="ARBA00004496"/>
    </source>
</evidence>
<keyword evidence="6" id="KW-0808">Transferase</keyword>
<evidence type="ECO:0000256" key="2">
    <source>
        <dbReference type="ARBA" id="ARBA00012513"/>
    </source>
</evidence>
<dbReference type="STRING" id="1064592.G0VJN5"/>
<dbReference type="PANTHER" id="PTHR24346:SF51">
    <property type="entry name" value="PAS DOMAIN-CONTAINING SERINE_THREONINE-PROTEIN KINASE"/>
    <property type="match status" value="1"/>
</dbReference>
<dbReference type="SUPFAM" id="SSF56112">
    <property type="entry name" value="Protein kinase-like (PK-like)"/>
    <property type="match status" value="1"/>
</dbReference>
<keyword evidence="3" id="KW-0963">Cytoplasm</keyword>
<evidence type="ECO:0000313" key="17">
    <source>
        <dbReference type="EMBL" id="CCC71715.1"/>
    </source>
</evidence>
<evidence type="ECO:0000256" key="8">
    <source>
        <dbReference type="ARBA" id="ARBA00022777"/>
    </source>
</evidence>
<dbReference type="GO" id="GO:0004674">
    <property type="term" value="F:protein serine/threonine kinase activity"/>
    <property type="evidence" value="ECO:0007669"/>
    <property type="project" value="UniProtKB-KW"/>
</dbReference>
<evidence type="ECO:0000256" key="4">
    <source>
        <dbReference type="ARBA" id="ARBA00022527"/>
    </source>
</evidence>
<evidence type="ECO:0000256" key="13">
    <source>
        <dbReference type="PROSITE-ProRule" id="PRU10141"/>
    </source>
</evidence>
<dbReference type="InterPro" id="IPR000719">
    <property type="entry name" value="Prot_kinase_dom"/>
</dbReference>
<dbReference type="eggNOG" id="KOG1152">
    <property type="taxonomic scope" value="Eukaryota"/>
</dbReference>
<organism evidence="17 18">
    <name type="scientific">Naumovozyma castellii</name>
    <name type="common">Yeast</name>
    <name type="synonym">Saccharomyces castellii</name>
    <dbReference type="NCBI Taxonomy" id="27288"/>
    <lineage>
        <taxon>Eukaryota</taxon>
        <taxon>Fungi</taxon>
        <taxon>Dikarya</taxon>
        <taxon>Ascomycota</taxon>
        <taxon>Saccharomycotina</taxon>
        <taxon>Saccharomycetes</taxon>
        <taxon>Saccharomycetales</taxon>
        <taxon>Saccharomycetaceae</taxon>
        <taxon>Naumovozyma</taxon>
    </lineage>
</organism>
<dbReference type="InterPro" id="IPR017441">
    <property type="entry name" value="Protein_kinase_ATP_BS"/>
</dbReference>
<dbReference type="InterPro" id="IPR000014">
    <property type="entry name" value="PAS"/>
</dbReference>
<evidence type="ECO:0000256" key="9">
    <source>
        <dbReference type="ARBA" id="ARBA00022840"/>
    </source>
</evidence>
<dbReference type="CDD" id="cd14004">
    <property type="entry name" value="STKc_PASK"/>
    <property type="match status" value="1"/>
</dbReference>
<keyword evidence="7 13" id="KW-0547">Nucleotide-binding</keyword>
<evidence type="ECO:0000256" key="6">
    <source>
        <dbReference type="ARBA" id="ARBA00022679"/>
    </source>
</evidence>
<keyword evidence="4" id="KW-0723">Serine/threonine-protein kinase</keyword>
<accession>G0VJN5</accession>
<dbReference type="HOGENOM" id="CLU_004134_1_0_1"/>
<dbReference type="SMART" id="SM00091">
    <property type="entry name" value="PAS"/>
    <property type="match status" value="1"/>
</dbReference>
<evidence type="ECO:0000256" key="15">
    <source>
        <dbReference type="SAM" id="MobiDB-lite"/>
    </source>
</evidence>
<dbReference type="CDD" id="cd00130">
    <property type="entry name" value="PAS"/>
    <property type="match status" value="1"/>
</dbReference>
<dbReference type="EC" id="2.7.11.1" evidence="2"/>
<dbReference type="KEGG" id="ncs:NCAS_0I00470"/>
<dbReference type="GO" id="GO:0060917">
    <property type="term" value="P:regulation of (1-&gt;6)-beta-D-glucan biosynthetic process"/>
    <property type="evidence" value="ECO:0007669"/>
    <property type="project" value="EnsemblFungi"/>
</dbReference>
<sequence length="1082" mass="121856">MCVSSRQVRANSGLVPSNENVTEVLLCAKDKIISQTTTEFTSSSSSVNIPNDFKHTSTNGFDNKELLAFPNESTHTYSYNPLSPNSLTVRLSILKRSLEIIIRSPEMLREPTSSSIPSNNIHNSSNENNNNTTPSIFYHNNSASHSNEIINTQKSNLENLLAFLNETLENNTSERASDLHMISLLNINKLFFNTPDENEGNDSETSKTMHLKRTLLTSLADPFFDNIKELPSSTSEANLEFNLSQEYNKVLHNFNSGKNSAPQAIFTCDSCHPWNFKGANDLACLTFGLSKSALKVLTLLDLIHPDSRNFVLQKLLAMESSNDKSLDMVFTGETVPIAQTGGNSKELIWASIWAKRKNNLLVFVFEKVPCDYADLMLSLADFSVEHIDDEAGLFHDVEPLSNLDPSKKSVKFANEVYNMKAISRSLSALISDVSAGKIMEKGDDLLPVAIRVSNHINKMRYFTLNHLTYNIPCAVSSTILENELKLKIHSMPYQAGLFFVDSRSLKLISFNKSISKNMFGHHFSDLVEKSVTEIIPSFSALLHFISTRYDNLDVHDPKNKGLILSEHFFRKAQSELQGSPEDFFTSVGIDAIHRDGCPLKIDIQLRILSSDVIVLWLTQSRDVLFKNYTTHPSQLCMLNENELEYINSGTSSATSSKKNSEKIYVNEFKDKLDSLRLIDELSQKLEESSVILEASAKITKESPLKMAPQLSKRDTSSSILTTSELDELLEVDDPEVKRKLRLAKLFTEDKSQFVKDDNFKLDQDLIIKIIQSSPKATSENDDEIPTTPIDTLTTSSGFSASFNYTPSTSIGSQKRIKKFSDFTVLQQLGEGAYGKVKLCIHKEKRTIVVIKMIFKERILVDTWVRDRKLGTIPSEIQIMATLNKKPHKNIVALLDFFEDEEYYYMETPAHGETGSIDLFDLIELKKNMTEYEEKLIFKQVVSGLKHLHDQGIVHRDIKDENVIVDSKGHVKLIDYGSAAYTKSGPFDVFVGTIDYAAPEVLGGSVYDGKPQDIWAIGILLYTIIFKENPFYNIDEIMDGELRFNDAGNTSEACIKLIKKILNRSIVDRPCVDEIYNDEWLQV</sequence>
<name>G0VJN5_NAUCA</name>
<dbReference type="GeneID" id="96905406"/>
<dbReference type="GO" id="GO:0005634">
    <property type="term" value="C:nucleus"/>
    <property type="evidence" value="ECO:0007669"/>
    <property type="project" value="TreeGrafter"/>
</dbReference>
<keyword evidence="10" id="KW-0810">Translation regulation</keyword>
<dbReference type="Pfam" id="PF00069">
    <property type="entry name" value="Pkinase"/>
    <property type="match status" value="1"/>
</dbReference>
<dbReference type="RefSeq" id="XP_003678061.1">
    <property type="nucleotide sequence ID" value="XM_003678013.1"/>
</dbReference>
<evidence type="ECO:0000259" key="16">
    <source>
        <dbReference type="PROSITE" id="PS50011"/>
    </source>
</evidence>
<evidence type="ECO:0000256" key="7">
    <source>
        <dbReference type="ARBA" id="ARBA00022741"/>
    </source>
</evidence>
<dbReference type="Gene3D" id="3.30.200.20">
    <property type="entry name" value="Phosphorylase Kinase, domain 1"/>
    <property type="match status" value="1"/>
</dbReference>
<protein>
    <recommendedName>
        <fullName evidence="2">non-specific serine/threonine protein kinase</fullName>
        <ecNumber evidence="2">2.7.11.1</ecNumber>
    </recommendedName>
</protein>
<feature type="domain" description="Protein kinase" evidence="16">
    <location>
        <begin position="822"/>
        <end position="1080"/>
    </location>
</feature>
<dbReference type="GO" id="GO:0035556">
    <property type="term" value="P:intracellular signal transduction"/>
    <property type="evidence" value="ECO:0007669"/>
    <property type="project" value="TreeGrafter"/>
</dbReference>
<evidence type="ECO:0000256" key="10">
    <source>
        <dbReference type="ARBA" id="ARBA00022845"/>
    </source>
</evidence>
<feature type="compositionally biased region" description="Low complexity" evidence="15">
    <location>
        <begin position="111"/>
        <end position="136"/>
    </location>
</feature>
<dbReference type="GO" id="GO:0045719">
    <property type="term" value="P:negative regulation of glycogen biosynthetic process"/>
    <property type="evidence" value="ECO:0007669"/>
    <property type="project" value="EnsemblFungi"/>
</dbReference>
<dbReference type="GO" id="GO:2000766">
    <property type="term" value="P:negative regulation of cytoplasmic translation"/>
    <property type="evidence" value="ECO:0007669"/>
    <property type="project" value="EnsemblFungi"/>
</dbReference>
<reference evidence="17 18" key="1">
    <citation type="journal article" date="2011" name="Proc. Natl. Acad. Sci. U.S.A.">
        <title>Evolutionary erosion of yeast sex chromosomes by mating-type switching accidents.</title>
        <authorList>
            <person name="Gordon J.L."/>
            <person name="Armisen D."/>
            <person name="Proux-Wera E."/>
            <person name="Oheigeartaigh S.S."/>
            <person name="Byrne K.P."/>
            <person name="Wolfe K.H."/>
        </authorList>
    </citation>
    <scope>NUCLEOTIDE SEQUENCE [LARGE SCALE GENOMIC DNA]</scope>
    <source>
        <strain evidence="18">ATCC 76901 / BCRC 22586 / CBS 4309 / NBRC 1992 / NRRL Y-12630</strain>
    </source>
</reference>
<dbReference type="InterPro" id="IPR008271">
    <property type="entry name" value="Ser/Thr_kinase_AS"/>
</dbReference>
<comment type="subcellular location">
    <subcellularLocation>
        <location evidence="1">Cytoplasm</location>
    </subcellularLocation>
</comment>
<dbReference type="SMART" id="SM00220">
    <property type="entry name" value="S_TKc"/>
    <property type="match status" value="1"/>
</dbReference>
<dbReference type="AlphaFoldDB" id="G0VJN5"/>
<dbReference type="GO" id="GO:0005829">
    <property type="term" value="C:cytosol"/>
    <property type="evidence" value="ECO:0007669"/>
    <property type="project" value="TreeGrafter"/>
</dbReference>
<dbReference type="InterPro" id="IPR011009">
    <property type="entry name" value="Kinase-like_dom_sf"/>
</dbReference>
<proteinExistence type="predicted"/>
<comment type="catalytic activity">
    <reaction evidence="11">
        <text>L-threonyl-[protein] + ATP = O-phospho-L-threonyl-[protein] + ADP + H(+)</text>
        <dbReference type="Rhea" id="RHEA:46608"/>
        <dbReference type="Rhea" id="RHEA-COMP:11060"/>
        <dbReference type="Rhea" id="RHEA-COMP:11605"/>
        <dbReference type="ChEBI" id="CHEBI:15378"/>
        <dbReference type="ChEBI" id="CHEBI:30013"/>
        <dbReference type="ChEBI" id="CHEBI:30616"/>
        <dbReference type="ChEBI" id="CHEBI:61977"/>
        <dbReference type="ChEBI" id="CHEBI:456216"/>
        <dbReference type="EC" id="2.7.11.1"/>
    </reaction>
</comment>
<keyword evidence="18" id="KW-1185">Reference proteome</keyword>
<dbReference type="Gene3D" id="1.10.510.10">
    <property type="entry name" value="Transferase(Phosphotransferase) domain 1"/>
    <property type="match status" value="1"/>
</dbReference>
<dbReference type="GO" id="GO:0005524">
    <property type="term" value="F:ATP binding"/>
    <property type="evidence" value="ECO:0007669"/>
    <property type="project" value="UniProtKB-UniRule"/>
</dbReference>
<dbReference type="EMBL" id="HE576760">
    <property type="protein sequence ID" value="CCC71715.1"/>
    <property type="molecule type" value="Genomic_DNA"/>
</dbReference>
<evidence type="ECO:0000256" key="14">
    <source>
        <dbReference type="SAM" id="Coils"/>
    </source>
</evidence>
<dbReference type="FunFam" id="1.10.510.10:FF:000320">
    <property type="entry name" value="Serine/threonine protein kinase"/>
    <property type="match status" value="1"/>
</dbReference>
<evidence type="ECO:0000256" key="3">
    <source>
        <dbReference type="ARBA" id="ARBA00022490"/>
    </source>
</evidence>
<dbReference type="PANTHER" id="PTHR24346">
    <property type="entry name" value="MAP/MICROTUBULE AFFINITY-REGULATING KINASE"/>
    <property type="match status" value="1"/>
</dbReference>
<dbReference type="FunFam" id="3.30.200.20:FF:000314">
    <property type="entry name" value="Serine/threonine protein kinase"/>
    <property type="match status" value="1"/>
</dbReference>
<reference key="2">
    <citation type="submission" date="2011-08" db="EMBL/GenBank/DDBJ databases">
        <title>Genome sequence of Naumovozyma castellii.</title>
        <authorList>
            <person name="Gordon J.L."/>
            <person name="Armisen D."/>
            <person name="Proux-Wera E."/>
            <person name="OhEigeartaigh S.S."/>
            <person name="Byrne K.P."/>
            <person name="Wolfe K.H."/>
        </authorList>
    </citation>
    <scope>NUCLEOTIDE SEQUENCE</scope>
    <source>
        <strain>Type strain:CBS 4309</strain>
    </source>
</reference>
<dbReference type="PROSITE" id="PS50011">
    <property type="entry name" value="PROTEIN_KINASE_DOM"/>
    <property type="match status" value="1"/>
</dbReference>
<keyword evidence="14" id="KW-0175">Coiled coil</keyword>
<dbReference type="PROSITE" id="PS00107">
    <property type="entry name" value="PROTEIN_KINASE_ATP"/>
    <property type="match status" value="1"/>
</dbReference>
<dbReference type="PROSITE" id="PS00108">
    <property type="entry name" value="PROTEIN_KINASE_ST"/>
    <property type="match status" value="1"/>
</dbReference>
<dbReference type="OMA" id="MDESECR"/>
<gene>
    <name evidence="17" type="primary">NCAS0I00470</name>
    <name evidence="17" type="ordered locus">NCAS_0I00470</name>
</gene>
<feature type="region of interest" description="Disordered" evidence="15">
    <location>
        <begin position="109"/>
        <end position="140"/>
    </location>
</feature>
<feature type="coiled-coil region" evidence="14">
    <location>
        <begin position="147"/>
        <end position="174"/>
    </location>
</feature>
<keyword evidence="5" id="KW-0597">Phosphoprotein</keyword>
<comment type="catalytic activity">
    <reaction evidence="12">
        <text>L-seryl-[protein] + ATP = O-phospho-L-seryl-[protein] + ADP + H(+)</text>
        <dbReference type="Rhea" id="RHEA:17989"/>
        <dbReference type="Rhea" id="RHEA-COMP:9863"/>
        <dbReference type="Rhea" id="RHEA-COMP:11604"/>
        <dbReference type="ChEBI" id="CHEBI:15378"/>
        <dbReference type="ChEBI" id="CHEBI:29999"/>
        <dbReference type="ChEBI" id="CHEBI:30616"/>
        <dbReference type="ChEBI" id="CHEBI:83421"/>
        <dbReference type="ChEBI" id="CHEBI:456216"/>
        <dbReference type="EC" id="2.7.11.1"/>
    </reaction>
</comment>
<evidence type="ECO:0000256" key="5">
    <source>
        <dbReference type="ARBA" id="ARBA00022553"/>
    </source>
</evidence>
<keyword evidence="8" id="KW-0418">Kinase</keyword>
<dbReference type="InParanoid" id="G0VJN5"/>
<dbReference type="Proteomes" id="UP000001640">
    <property type="component" value="Chromosome 9"/>
</dbReference>
<keyword evidence="9 13" id="KW-0067">ATP-binding</keyword>
<evidence type="ECO:0000256" key="11">
    <source>
        <dbReference type="ARBA" id="ARBA00047899"/>
    </source>
</evidence>
<evidence type="ECO:0000313" key="18">
    <source>
        <dbReference type="Proteomes" id="UP000001640"/>
    </source>
</evidence>